<evidence type="ECO:0000259" key="1">
    <source>
        <dbReference type="Pfam" id="PF13358"/>
    </source>
</evidence>
<dbReference type="EMBL" id="JACHJP010000004">
    <property type="protein sequence ID" value="MBB4917444.1"/>
    <property type="molecule type" value="Genomic_DNA"/>
</dbReference>
<dbReference type="Pfam" id="PF13358">
    <property type="entry name" value="DDE_3"/>
    <property type="match status" value="1"/>
</dbReference>
<feature type="domain" description="Tc1-like transposase DDE" evidence="1">
    <location>
        <begin position="3"/>
        <end position="43"/>
    </location>
</feature>
<dbReference type="RefSeq" id="WP_221461120.1">
    <property type="nucleotide sequence ID" value="NZ_JACHJP010000004.1"/>
</dbReference>
<organism evidence="2 3">
    <name type="scientific">Streptosporangium saharense</name>
    <dbReference type="NCBI Taxonomy" id="1706840"/>
    <lineage>
        <taxon>Bacteria</taxon>
        <taxon>Bacillati</taxon>
        <taxon>Actinomycetota</taxon>
        <taxon>Actinomycetes</taxon>
        <taxon>Streptosporangiales</taxon>
        <taxon>Streptosporangiaceae</taxon>
        <taxon>Streptosporangium</taxon>
    </lineage>
</organism>
<gene>
    <name evidence="2" type="ORF">FHS44_004552</name>
</gene>
<evidence type="ECO:0000313" key="2">
    <source>
        <dbReference type="EMBL" id="MBB4917444.1"/>
    </source>
</evidence>
<sequence length="81" mass="9009">MRAFVTDQDWLTVVQLPTYAPDLNPVEGVWSLLRRCFLANVAFTGPEHLIRTVRQGLHVIQYRSDLIDGCLAGTGLTLTPA</sequence>
<protein>
    <submittedName>
        <fullName evidence="2">Transposase</fullName>
    </submittedName>
</protein>
<dbReference type="InterPro" id="IPR036397">
    <property type="entry name" value="RNaseH_sf"/>
</dbReference>
<dbReference type="InterPro" id="IPR038717">
    <property type="entry name" value="Tc1-like_DDE_dom"/>
</dbReference>
<keyword evidence="3" id="KW-1185">Reference proteome</keyword>
<comment type="caution">
    <text evidence="2">The sequence shown here is derived from an EMBL/GenBank/DDBJ whole genome shotgun (WGS) entry which is preliminary data.</text>
</comment>
<dbReference type="AlphaFoldDB" id="A0A7W7VPF2"/>
<dbReference type="Gene3D" id="3.30.420.10">
    <property type="entry name" value="Ribonuclease H-like superfamily/Ribonuclease H"/>
    <property type="match status" value="1"/>
</dbReference>
<evidence type="ECO:0000313" key="3">
    <source>
        <dbReference type="Proteomes" id="UP000552644"/>
    </source>
</evidence>
<dbReference type="GO" id="GO:0003676">
    <property type="term" value="F:nucleic acid binding"/>
    <property type="evidence" value="ECO:0007669"/>
    <property type="project" value="InterPro"/>
</dbReference>
<proteinExistence type="predicted"/>
<accession>A0A7W7VPF2</accession>
<dbReference type="Proteomes" id="UP000552644">
    <property type="component" value="Unassembled WGS sequence"/>
</dbReference>
<name>A0A7W7VPF2_9ACTN</name>
<reference evidence="2 3" key="1">
    <citation type="submission" date="2020-08" db="EMBL/GenBank/DDBJ databases">
        <title>Genomic Encyclopedia of Type Strains, Phase III (KMG-III): the genomes of soil and plant-associated and newly described type strains.</title>
        <authorList>
            <person name="Whitman W."/>
        </authorList>
    </citation>
    <scope>NUCLEOTIDE SEQUENCE [LARGE SCALE GENOMIC DNA]</scope>
    <source>
        <strain evidence="2 3">CECT 8840</strain>
    </source>
</reference>